<dbReference type="InterPro" id="IPR000246">
    <property type="entry name" value="Peptidase_T2"/>
</dbReference>
<dbReference type="Proteomes" id="UP000002943">
    <property type="component" value="Unassembled WGS sequence"/>
</dbReference>
<evidence type="ECO:0000256" key="7">
    <source>
        <dbReference type="PIRSR" id="PIRSR600246-3"/>
    </source>
</evidence>
<keyword evidence="1" id="KW-0645">Protease</keyword>
<dbReference type="Pfam" id="PF01112">
    <property type="entry name" value="Asparaginase_2"/>
    <property type="match status" value="1"/>
</dbReference>
<dbReference type="OrthoDB" id="9780217at2"/>
<keyword evidence="9" id="KW-1185">Reference proteome</keyword>
<dbReference type="PANTHER" id="PTHR10188:SF6">
    <property type="entry name" value="N(4)-(BETA-N-ACETYLGLUCOSAMINYL)-L-ASPARAGINASE"/>
    <property type="match status" value="1"/>
</dbReference>
<dbReference type="GO" id="GO:0008233">
    <property type="term" value="F:peptidase activity"/>
    <property type="evidence" value="ECO:0007669"/>
    <property type="project" value="UniProtKB-KW"/>
</dbReference>
<name>E3BP41_9VIBR</name>
<evidence type="ECO:0000256" key="2">
    <source>
        <dbReference type="ARBA" id="ARBA00022801"/>
    </source>
</evidence>
<accession>E3BP41</accession>
<dbReference type="STRING" id="796620.VIBC2010_19390"/>
<keyword evidence="3" id="KW-0068">Autocatalytic cleavage</keyword>
<organism evidence="8 9">
    <name type="scientific">Vibrio caribbeanicus ATCC BAA-2122</name>
    <dbReference type="NCBI Taxonomy" id="796620"/>
    <lineage>
        <taxon>Bacteria</taxon>
        <taxon>Pseudomonadati</taxon>
        <taxon>Pseudomonadota</taxon>
        <taxon>Gammaproteobacteria</taxon>
        <taxon>Vibrionales</taxon>
        <taxon>Vibrionaceae</taxon>
        <taxon>Vibrio</taxon>
    </lineage>
</organism>
<feature type="active site" description="Nucleophile" evidence="5">
    <location>
        <position position="178"/>
    </location>
</feature>
<keyword evidence="2" id="KW-0378">Hydrolase</keyword>
<evidence type="ECO:0000313" key="8">
    <source>
        <dbReference type="EMBL" id="EFP95173.1"/>
    </source>
</evidence>
<reference evidence="8 9" key="1">
    <citation type="journal article" date="2012" name="Int. J. Syst. Evol. Microbiol.">
        <title>Vibrio caribbeanicus sp. nov., isolated from the marine sponge Scleritoderma cyanea.</title>
        <authorList>
            <person name="Hoffmann M."/>
            <person name="Monday S.R."/>
            <person name="Allard M.W."/>
            <person name="Strain E.A."/>
            <person name="Whittaker P."/>
            <person name="Naum M."/>
            <person name="McCarthy P.J."/>
            <person name="Lopez J.V."/>
            <person name="Fischer M."/>
            <person name="Brown E.W."/>
        </authorList>
    </citation>
    <scope>NUCLEOTIDE SEQUENCE [LARGE SCALE GENOMIC DNA]</scope>
    <source>
        <strain evidence="8 9">ATCC BAA-2122</strain>
    </source>
</reference>
<proteinExistence type="predicted"/>
<dbReference type="GO" id="GO:0016811">
    <property type="term" value="F:hydrolase activity, acting on carbon-nitrogen (but not peptide) bonds, in linear amides"/>
    <property type="evidence" value="ECO:0007669"/>
    <property type="project" value="UniProtKB-ARBA"/>
</dbReference>
<dbReference type="FunFam" id="3.60.20.30:FF:000001">
    <property type="entry name" value="Isoaspartyl peptidase/L-asparaginase"/>
    <property type="match status" value="1"/>
</dbReference>
<dbReference type="CDD" id="cd04701">
    <property type="entry name" value="Asparaginase_2"/>
    <property type="match status" value="1"/>
</dbReference>
<gene>
    <name evidence="8" type="ORF">VIBC2010_19390</name>
</gene>
<protein>
    <recommendedName>
        <fullName evidence="4">Isoaspartyl peptidase</fullName>
    </recommendedName>
</protein>
<feature type="site" description="Cleavage; by autolysis" evidence="7">
    <location>
        <begin position="177"/>
        <end position="178"/>
    </location>
</feature>
<evidence type="ECO:0000256" key="1">
    <source>
        <dbReference type="ARBA" id="ARBA00022670"/>
    </source>
</evidence>
<evidence type="ECO:0000256" key="6">
    <source>
        <dbReference type="PIRSR" id="PIRSR600246-2"/>
    </source>
</evidence>
<evidence type="ECO:0000256" key="3">
    <source>
        <dbReference type="ARBA" id="ARBA00022813"/>
    </source>
</evidence>
<feature type="binding site" evidence="6">
    <location>
        <begin position="229"/>
        <end position="232"/>
    </location>
    <ligand>
        <name>substrate</name>
    </ligand>
</feature>
<evidence type="ECO:0000256" key="4">
    <source>
        <dbReference type="ARBA" id="ARBA00069124"/>
    </source>
</evidence>
<dbReference type="RefSeq" id="WP_009602931.1">
    <property type="nucleotide sequence ID" value="NZ_AEIU01000099.1"/>
</dbReference>
<dbReference type="EMBL" id="AEIU01000099">
    <property type="protein sequence ID" value="EFP95173.1"/>
    <property type="molecule type" value="Genomic_DNA"/>
</dbReference>
<comment type="caution">
    <text evidence="8">The sequence shown here is derived from an EMBL/GenBank/DDBJ whole genome shotgun (WGS) entry which is preliminary data.</text>
</comment>
<feature type="binding site" evidence="6">
    <location>
        <begin position="206"/>
        <end position="209"/>
    </location>
    <ligand>
        <name>substrate</name>
    </ligand>
</feature>
<sequence>MTKPFSIAIHGGAGTIVAEQMSAELKVELLADLERSVRAGHQVLIDSGDALDAVVAAVQVLEDSEHFNAGKGSVLSHHEIVEMDASVMHGRERQAGSVAGLRHIRNPVSLARDVLRDSDHVMLIGEGAEQFAFDHGHLFTEQDYFLTERRYQQLLSMREKGLYALSESKYPDDNKYGTVGAVALDKHGNLAAATSTGGITNKKYGRVGDSAVIGAGTFAQNGNVAISTTGMGEFFIRQSVAVDVAARMRYLQEDLVTACNTIIDGELKTMGGEGGLIGINGQGDIHFAMNSSGMYRAGIDKYGTLSVKIYADE</sequence>
<dbReference type="PANTHER" id="PTHR10188">
    <property type="entry name" value="L-ASPARAGINASE"/>
    <property type="match status" value="1"/>
</dbReference>
<dbReference type="InterPro" id="IPR029055">
    <property type="entry name" value="Ntn_hydrolases_N"/>
</dbReference>
<evidence type="ECO:0000313" key="9">
    <source>
        <dbReference type="Proteomes" id="UP000002943"/>
    </source>
</evidence>
<dbReference type="AlphaFoldDB" id="E3BP41"/>
<dbReference type="Gene3D" id="3.60.20.30">
    <property type="entry name" value="(Glycosyl)asparaginase"/>
    <property type="match status" value="1"/>
</dbReference>
<dbReference type="eggNOG" id="COG1446">
    <property type="taxonomic scope" value="Bacteria"/>
</dbReference>
<dbReference type="SUPFAM" id="SSF56235">
    <property type="entry name" value="N-terminal nucleophile aminohydrolases (Ntn hydrolases)"/>
    <property type="match status" value="1"/>
</dbReference>
<evidence type="ECO:0000256" key="5">
    <source>
        <dbReference type="PIRSR" id="PIRSR600246-1"/>
    </source>
</evidence>
<dbReference type="GO" id="GO:0006508">
    <property type="term" value="P:proteolysis"/>
    <property type="evidence" value="ECO:0007669"/>
    <property type="project" value="UniProtKB-KW"/>
</dbReference>